<gene>
    <name evidence="7" type="ORF">DFR38_102182</name>
</gene>
<evidence type="ECO:0000256" key="4">
    <source>
        <dbReference type="ARBA" id="ARBA00022989"/>
    </source>
</evidence>
<keyword evidence="2" id="KW-1003">Cell membrane</keyword>
<proteinExistence type="inferred from homology"/>
<keyword evidence="8" id="KW-1185">Reference proteome</keyword>
<dbReference type="AlphaFoldDB" id="A0A318JLB0"/>
<evidence type="ECO:0000256" key="2">
    <source>
        <dbReference type="ARBA" id="ARBA00022475"/>
    </source>
</evidence>
<keyword evidence="5 6" id="KW-0472">Membrane</keyword>
<comment type="subcellular location">
    <subcellularLocation>
        <location evidence="1">Cell membrane</location>
        <topology evidence="1">Multi-pass membrane protein</topology>
    </subcellularLocation>
</comment>
<keyword evidence="3 6" id="KW-0812">Transmembrane</keyword>
<evidence type="ECO:0000313" key="8">
    <source>
        <dbReference type="Proteomes" id="UP000248395"/>
    </source>
</evidence>
<protein>
    <submittedName>
        <fullName evidence="7">Modulator of FtsH protease</fullName>
    </submittedName>
</protein>
<feature type="transmembrane region" description="Helical" evidence="6">
    <location>
        <begin position="113"/>
        <end position="132"/>
    </location>
</feature>
<sequence length="229" mass="24487">MQPDLHNTYQTSTTSGLRNKVLRNTYALLGLSMIPTVMGALIGTHLNFAFMAASPIMGMLAIMAVFYGLVFAIEKNRNNSLGVFLMLGFTFMMGLLLGPLLQFALRLSNGGQLIMTAGAATSLVFVVMAGIASTTKRDLSALGSFLTIGAIVLMVAVVANIFLQMPGMQLAIAAAFALFSSLMILWQVKVVVDGGETSYVSAALSIYISIYNLFTSLLQLLMAFSGERD</sequence>
<evidence type="ECO:0000256" key="1">
    <source>
        <dbReference type="ARBA" id="ARBA00004651"/>
    </source>
</evidence>
<evidence type="ECO:0000256" key="3">
    <source>
        <dbReference type="ARBA" id="ARBA00022692"/>
    </source>
</evidence>
<dbReference type="PANTHER" id="PTHR23291:SF115">
    <property type="entry name" value="MODULATOR OF FTSH PROTEASE YCCA"/>
    <property type="match status" value="1"/>
</dbReference>
<feature type="transmembrane region" description="Helical" evidence="6">
    <location>
        <begin position="168"/>
        <end position="188"/>
    </location>
</feature>
<feature type="transmembrane region" description="Helical" evidence="6">
    <location>
        <begin position="139"/>
        <end position="162"/>
    </location>
</feature>
<name>A0A318JLB0_9NEIS</name>
<evidence type="ECO:0000256" key="5">
    <source>
        <dbReference type="ARBA" id="ARBA00023136"/>
    </source>
</evidence>
<organism evidence="7 8">
    <name type="scientific">Aquitalea magnusonii</name>
    <dbReference type="NCBI Taxonomy" id="332411"/>
    <lineage>
        <taxon>Bacteria</taxon>
        <taxon>Pseudomonadati</taxon>
        <taxon>Pseudomonadota</taxon>
        <taxon>Betaproteobacteria</taxon>
        <taxon>Neisseriales</taxon>
        <taxon>Chromobacteriaceae</taxon>
        <taxon>Aquitalea</taxon>
    </lineage>
</organism>
<feature type="transmembrane region" description="Helical" evidence="6">
    <location>
        <begin position="200"/>
        <end position="224"/>
    </location>
</feature>
<dbReference type="InterPro" id="IPR006214">
    <property type="entry name" value="Bax_inhibitor_1-related"/>
</dbReference>
<dbReference type="OrthoDB" id="9813298at2"/>
<dbReference type="RefSeq" id="WP_059286638.1">
    <property type="nucleotide sequence ID" value="NZ_LNQU01000097.1"/>
</dbReference>
<dbReference type="Pfam" id="PF01027">
    <property type="entry name" value="Bax1-I"/>
    <property type="match status" value="1"/>
</dbReference>
<dbReference type="GO" id="GO:0005886">
    <property type="term" value="C:plasma membrane"/>
    <property type="evidence" value="ECO:0007669"/>
    <property type="project" value="UniProtKB-SubCell"/>
</dbReference>
<accession>A0A318JLB0</accession>
<dbReference type="EMBL" id="QJKC01000002">
    <property type="protein sequence ID" value="PXX50532.1"/>
    <property type="molecule type" value="Genomic_DNA"/>
</dbReference>
<feature type="transmembrane region" description="Helical" evidence="6">
    <location>
        <begin position="81"/>
        <end position="101"/>
    </location>
</feature>
<evidence type="ECO:0000313" key="7">
    <source>
        <dbReference type="EMBL" id="PXX50532.1"/>
    </source>
</evidence>
<comment type="similarity">
    <text evidence="6">Belongs to the BI1 family.</text>
</comment>
<dbReference type="PANTHER" id="PTHR23291">
    <property type="entry name" value="BAX INHIBITOR-RELATED"/>
    <property type="match status" value="1"/>
</dbReference>
<feature type="transmembrane region" description="Helical" evidence="6">
    <location>
        <begin position="48"/>
        <end position="69"/>
    </location>
</feature>
<dbReference type="GO" id="GO:0006508">
    <property type="term" value="P:proteolysis"/>
    <property type="evidence" value="ECO:0007669"/>
    <property type="project" value="UniProtKB-KW"/>
</dbReference>
<dbReference type="Proteomes" id="UP000248395">
    <property type="component" value="Unassembled WGS sequence"/>
</dbReference>
<comment type="caution">
    <text evidence="7">The sequence shown here is derived from an EMBL/GenBank/DDBJ whole genome shotgun (WGS) entry which is preliminary data.</text>
</comment>
<evidence type="ECO:0000256" key="6">
    <source>
        <dbReference type="RuleBase" id="RU004379"/>
    </source>
</evidence>
<keyword evidence="7" id="KW-0378">Hydrolase</keyword>
<keyword evidence="4 6" id="KW-1133">Transmembrane helix</keyword>
<keyword evidence="7" id="KW-0645">Protease</keyword>
<reference evidence="7 8" key="1">
    <citation type="submission" date="2018-05" db="EMBL/GenBank/DDBJ databases">
        <title>Genomic Encyclopedia of Type Strains, Phase IV (KMG-IV): sequencing the most valuable type-strain genomes for metagenomic binning, comparative biology and taxonomic classification.</title>
        <authorList>
            <person name="Goeker M."/>
        </authorList>
    </citation>
    <scope>NUCLEOTIDE SEQUENCE [LARGE SCALE GENOMIC DNA]</scope>
    <source>
        <strain evidence="7 8">DSM 25134</strain>
    </source>
</reference>
<feature type="transmembrane region" description="Helical" evidence="6">
    <location>
        <begin position="21"/>
        <end position="42"/>
    </location>
</feature>
<dbReference type="GO" id="GO:0008233">
    <property type="term" value="F:peptidase activity"/>
    <property type="evidence" value="ECO:0007669"/>
    <property type="project" value="UniProtKB-KW"/>
</dbReference>